<feature type="transmembrane region" description="Helical" evidence="5">
    <location>
        <begin position="182"/>
        <end position="203"/>
    </location>
</feature>
<name>A0ABX0SNH4_9ACTN</name>
<feature type="transmembrane region" description="Helical" evidence="5">
    <location>
        <begin position="317"/>
        <end position="338"/>
    </location>
</feature>
<comment type="caution">
    <text evidence="7">The sequence shown here is derived from an EMBL/GenBank/DDBJ whole genome shotgun (WGS) entry which is preliminary data.</text>
</comment>
<protein>
    <submittedName>
        <fullName evidence="7">MFS family permease</fullName>
    </submittedName>
</protein>
<sequence>MLTYYSLMVSIGPYVTERYGASPATAGLVAGVTVIGILVARAFSGYLWTRFTSRQLLAAGVIAIVPVVACYGIDGGIGLILVLRLVHGLGVGLIGTVSNTAVVFTLPPARRGEGIGYFTLSNIVATAIGPFGALLIVHTLGYRPLFWIEVFVAVAGLLAVWSVRPGSIPGPSAQEPVQPEGWLTTMIEPATLPLSFVMMWVSFGYAAINVDLALMTAERGLNAYSSVFFLVYAIIVLASRPWAGRLMDARTEHHIVYPAMAVFACGLVLIGQAATGAVLLVAAALCGLGFGNIQSAFQTAIARTTPLRRLGQANSTYFIFFDLTLGVGPYLLGLVIPTLGYRRLFDLLAVVVLVGIPLYYVAYHARQRSAIAA</sequence>
<dbReference type="PANTHER" id="PTHR23531">
    <property type="entry name" value="QUINOLENE RESISTANCE PROTEIN NORA"/>
    <property type="match status" value="1"/>
</dbReference>
<evidence type="ECO:0000256" key="3">
    <source>
        <dbReference type="ARBA" id="ARBA00022989"/>
    </source>
</evidence>
<gene>
    <name evidence="7" type="ORF">FB473_003570</name>
</gene>
<proteinExistence type="predicted"/>
<reference evidence="7 8" key="1">
    <citation type="submission" date="2020-02" db="EMBL/GenBank/DDBJ databases">
        <title>Sequencing the genomes of 1000 actinobacteria strains.</title>
        <authorList>
            <person name="Klenk H.-P."/>
        </authorList>
    </citation>
    <scope>NUCLEOTIDE SEQUENCE [LARGE SCALE GENOMIC DNA]</scope>
    <source>
        <strain evidence="7 8">DSM 19609</strain>
    </source>
</reference>
<evidence type="ECO:0000256" key="4">
    <source>
        <dbReference type="ARBA" id="ARBA00023136"/>
    </source>
</evidence>
<keyword evidence="4 5" id="KW-0472">Membrane</keyword>
<dbReference type="InterPro" id="IPR020846">
    <property type="entry name" value="MFS_dom"/>
</dbReference>
<keyword evidence="8" id="KW-1185">Reference proteome</keyword>
<dbReference type="Proteomes" id="UP000749311">
    <property type="component" value="Unassembled WGS sequence"/>
</dbReference>
<dbReference type="InterPro" id="IPR052714">
    <property type="entry name" value="MFS_Exporter"/>
</dbReference>
<accession>A0ABX0SNH4</accession>
<evidence type="ECO:0000259" key="6">
    <source>
        <dbReference type="PROSITE" id="PS50850"/>
    </source>
</evidence>
<dbReference type="InterPro" id="IPR036259">
    <property type="entry name" value="MFS_trans_sf"/>
</dbReference>
<organism evidence="7 8">
    <name type="scientific">Brooklawnia cerclae</name>
    <dbReference type="NCBI Taxonomy" id="349934"/>
    <lineage>
        <taxon>Bacteria</taxon>
        <taxon>Bacillati</taxon>
        <taxon>Actinomycetota</taxon>
        <taxon>Actinomycetes</taxon>
        <taxon>Propionibacteriales</taxon>
        <taxon>Propionibacteriaceae</taxon>
        <taxon>Brooklawnia</taxon>
    </lineage>
</organism>
<feature type="transmembrane region" description="Helical" evidence="5">
    <location>
        <begin position="223"/>
        <end position="243"/>
    </location>
</feature>
<feature type="transmembrane region" description="Helical" evidence="5">
    <location>
        <begin position="344"/>
        <end position="363"/>
    </location>
</feature>
<dbReference type="InterPro" id="IPR011701">
    <property type="entry name" value="MFS"/>
</dbReference>
<keyword evidence="2 5" id="KW-0812">Transmembrane</keyword>
<feature type="transmembrane region" description="Helical" evidence="5">
    <location>
        <begin position="89"/>
        <end position="106"/>
    </location>
</feature>
<feature type="transmembrane region" description="Helical" evidence="5">
    <location>
        <begin position="118"/>
        <end position="138"/>
    </location>
</feature>
<dbReference type="SUPFAM" id="SSF103473">
    <property type="entry name" value="MFS general substrate transporter"/>
    <property type="match status" value="1"/>
</dbReference>
<comment type="subcellular location">
    <subcellularLocation>
        <location evidence="1">Cell membrane</location>
        <topology evidence="1">Multi-pass membrane protein</topology>
    </subcellularLocation>
</comment>
<evidence type="ECO:0000256" key="5">
    <source>
        <dbReference type="SAM" id="Phobius"/>
    </source>
</evidence>
<evidence type="ECO:0000313" key="8">
    <source>
        <dbReference type="Proteomes" id="UP000749311"/>
    </source>
</evidence>
<dbReference type="PROSITE" id="PS50850">
    <property type="entry name" value="MFS"/>
    <property type="match status" value="1"/>
</dbReference>
<evidence type="ECO:0000256" key="2">
    <source>
        <dbReference type="ARBA" id="ARBA00022692"/>
    </source>
</evidence>
<dbReference type="EMBL" id="JAAMOZ010000006">
    <property type="protein sequence ID" value="NIH58868.1"/>
    <property type="molecule type" value="Genomic_DNA"/>
</dbReference>
<feature type="transmembrane region" description="Helical" evidence="5">
    <location>
        <begin position="56"/>
        <end position="83"/>
    </location>
</feature>
<feature type="transmembrane region" description="Helical" evidence="5">
    <location>
        <begin position="20"/>
        <end position="44"/>
    </location>
</feature>
<evidence type="ECO:0000313" key="7">
    <source>
        <dbReference type="EMBL" id="NIH58868.1"/>
    </source>
</evidence>
<dbReference type="Gene3D" id="1.20.1250.20">
    <property type="entry name" value="MFS general substrate transporter like domains"/>
    <property type="match status" value="1"/>
</dbReference>
<feature type="domain" description="Major facilitator superfamily (MFS) profile" evidence="6">
    <location>
        <begin position="1"/>
        <end position="367"/>
    </location>
</feature>
<evidence type="ECO:0000256" key="1">
    <source>
        <dbReference type="ARBA" id="ARBA00004651"/>
    </source>
</evidence>
<dbReference type="PANTHER" id="PTHR23531:SF1">
    <property type="entry name" value="QUINOLENE RESISTANCE PROTEIN NORA"/>
    <property type="match status" value="1"/>
</dbReference>
<keyword evidence="3 5" id="KW-1133">Transmembrane helix</keyword>
<dbReference type="CDD" id="cd17489">
    <property type="entry name" value="MFS_YfcJ_like"/>
    <property type="match status" value="1"/>
</dbReference>
<dbReference type="Pfam" id="PF07690">
    <property type="entry name" value="MFS_1"/>
    <property type="match status" value="1"/>
</dbReference>
<feature type="transmembrane region" description="Helical" evidence="5">
    <location>
        <begin position="144"/>
        <end position="161"/>
    </location>
</feature>
<feature type="transmembrane region" description="Helical" evidence="5">
    <location>
        <begin position="277"/>
        <end position="297"/>
    </location>
</feature>